<feature type="compositionally biased region" description="Polar residues" evidence="1">
    <location>
        <begin position="1390"/>
        <end position="1406"/>
    </location>
</feature>
<dbReference type="InterPro" id="IPR013087">
    <property type="entry name" value="Znf_C2H2_type"/>
</dbReference>
<feature type="compositionally biased region" description="Low complexity" evidence="1">
    <location>
        <begin position="745"/>
        <end position="755"/>
    </location>
</feature>
<feature type="compositionally biased region" description="Low complexity" evidence="1">
    <location>
        <begin position="1356"/>
        <end position="1384"/>
    </location>
</feature>
<sequence>MPCVGILSPIIMDTSSSSTNQINTCRSTDFSLPEINSPSSHTLENSDYMGSGHRKSSNNNIDINNSNKPQNCSPDLSHLSYTMVSTPQPPPLDLSNIPNSPSKSQAIDFMEVSSGKIQNSPKTIGSLETNTTSTTVTVTVTTTVSSTADTNHDASVNGKSNMKYEVNSNPQDLNPILPTIEKLVNANWIEALKQYTEPHMTIKTNTNESNLDNELDLTKTSEHNNNNKLNNEQINLNSQTPSPDLTAHFQAIITNLSEFLFNSSQLTNFPKNPMIGNLSYSSPSSATTTSVSLSNSSTSQINSDNLKFDNRNQQSTSLSNSVYPQNYIEHQTSYNMFNAADLSSTNPSLAITASLLSLLVGGQKPSPFLEQSSPQPSTYSKCPISSPKSYQSPDFYPQQFLGNTSIVPPPQPSPSSSQVPPSKFSKSPVTLQHMPLQSSLSPHRSLAPTSCPLVDLPNLNESKSSDPRDLLYQLGQQLMAMATSGINGTRPSLDLWNMSNTDGNYNSLNLTSLSNRSNPPYIQPHINSNTGHIPEQVKSPSLSSSSSLVPSVTSSSFNTSGLEKSFHHIPPPLQQHHPNTNTGPFSGISMRGNQKYSAYYQHQRKQGFQTGGMNEYVNNTVGRRQRNSLSPLSTNTRYVGRRLRSGLNNTLLSGANLEMRNSQRFPAIRNQTASTGNTANTTNSNSNNTGNTVSSSGNLCPNFRGNTSCRMMSNMGNIASSHVLNPIKSHLQTENMNNTTHGHISSNNSSNNNSSQQTTRHRETAFICSCGKDFESLYIFTLHMKDTGHKPKCDQAEKDIPKLVRGQDMWINSETEQTREILRCMRCHQSFRSLPELTMHMMKTNHYSEIVYNDSGRCVFVNPDDNRRGSSSTAGSSHYSGSSNLSHTPGKSGLSVIGTFGGRRSHRNMNMNWLNNTQTNNSNARLSSNEELNSVMKQNIKQHTLTCDKYDTDNSGEISKRFGHLDDEKHLTKSNQLSTSKGYREEGKIEDGEIHDKYQVDAQNNINSLSSPTSSQLGVSLSPSSTLCKTEEENQQSAKSSLVYDDTLDKITRKQDTELLESENNNNVLQKMESFVDISINNNSLSTKNELPNQNFIQSTSPESVISVVERNSPTMRLSPKLHRKRTYSEAGISINSVSDIPTNNASTSVDTVSYTPTSSPVTTSRNELNYDEKLDFDMIVDDKQVIPSTSNSSNTSAKVSSTSEINKNFSESPLSSLQKLVDTTHKPVKSSSILNSSSSTNYSSLNLTNNNIISSNTNNNKFSRSSGLTNTTTAHSQYSPNKSGMNTCPNSPYSVHSTISSGRLQTSPLSSPIAENDNLIPALSALYAYVERSSSSSTQLRDNQCNFKNDLASPNNGSNSNNDNNNNNNSNNNNSNNNSNNDNCELSKDNLSFNNPDKLSDINPSVSSPSLLNHLSTSTINFNAPNYPCNSDNATLLSSQSSSQHSAVMSQMLPTFPIPTHPLIQAIYDAAMSNLAGQYLNPQITSSSNTSINDPLNTFKYAVMNFKEALDSFEVSSTNIQSNVIQTPPSSSSTTTTPMLPSIGNNNGNDGHTMDLANNWLNMLRSLVESTEKSDGINSGCCKSINSYSESPNSNMSTASDRFGNHRLDDFTQHSSNPKSLPTTAVHEQSTSNTQQKMLPSLQNDSMHLNYSLAMNRNRSNYSYNPTLPSSSSPMSTTVMNTPNMLAVNRSTNISSSFHSVINRSLSSYTTANNNNNSNNMSSNINNTNNNNIMTTITKKAKCHFCGKPFANKGQVRLHISKNKCPCLLQQSCHVAALTAAFGSSTNNNTNTVTNNNNSSVRKIPQSVGTVKSNPVNTYLSSTVSKRNNNITSGNTIIATTNNSNVSQNFTDSIHHCTSNSLGSNSKDDLTSAPSALSLLKERFQNYDVNQNSTNYPNFSSYLPTNVSNSLELKLTPASSSTITSLSSSNSVFPYSSKTSAASMPISSSMSNMPWLGGLNCTPSFPTSQLNKDAEFMNTSIPGTASTAAAVNAGHLAAMALLAQTLVQLKNASQSPSTSNTPLSQLMDSVNSNISKTNMTSPKLNSSENLPEPNNPLLPLIASNLLNLKPSNQTTQSGSPFNFNLESLFNQMNMAKQLNSFNWPMNNQAVNIDDNQSYRQPQQSQQQQPQN</sequence>
<feature type="region of interest" description="Disordered" evidence="1">
    <location>
        <begin position="669"/>
        <end position="699"/>
    </location>
</feature>
<keyword evidence="3" id="KW-1185">Reference proteome</keyword>
<feature type="region of interest" description="Disordered" evidence="1">
    <location>
        <begin position="1187"/>
        <end position="1211"/>
    </location>
</feature>
<feature type="compositionally biased region" description="Polar residues" evidence="1">
    <location>
        <begin position="1262"/>
        <end position="1311"/>
    </location>
</feature>
<evidence type="ECO:0000313" key="2">
    <source>
        <dbReference type="EMBL" id="VDO88775.1"/>
    </source>
</evidence>
<evidence type="ECO:0000313" key="3">
    <source>
        <dbReference type="Proteomes" id="UP000277204"/>
    </source>
</evidence>
<feature type="compositionally biased region" description="Polar residues" evidence="1">
    <location>
        <begin position="31"/>
        <end position="45"/>
    </location>
</feature>
<feature type="region of interest" description="Disordered" evidence="1">
    <location>
        <begin position="2034"/>
        <end position="2057"/>
    </location>
</feature>
<dbReference type="PROSITE" id="PS00028">
    <property type="entry name" value="ZINC_FINGER_C2H2_1"/>
    <property type="match status" value="1"/>
</dbReference>
<feature type="region of interest" description="Disordered" evidence="1">
    <location>
        <begin position="1005"/>
        <end position="1040"/>
    </location>
</feature>
<feature type="compositionally biased region" description="Polar residues" evidence="1">
    <location>
        <begin position="2034"/>
        <end position="2044"/>
    </location>
</feature>
<feature type="compositionally biased region" description="Low complexity" evidence="1">
    <location>
        <begin position="1189"/>
        <end position="1204"/>
    </location>
</feature>
<feature type="region of interest" description="Disordered" evidence="1">
    <location>
        <begin position="218"/>
        <end position="242"/>
    </location>
</feature>
<protein>
    <submittedName>
        <fullName evidence="2">Uncharacterized protein</fullName>
    </submittedName>
</protein>
<feature type="compositionally biased region" description="Low complexity" evidence="1">
    <location>
        <begin position="57"/>
        <end position="67"/>
    </location>
</feature>
<feature type="region of interest" description="Disordered" evidence="1">
    <location>
        <begin position="367"/>
        <end position="444"/>
    </location>
</feature>
<evidence type="ECO:0000256" key="1">
    <source>
        <dbReference type="SAM" id="MobiDB-lite"/>
    </source>
</evidence>
<feature type="region of interest" description="Disordered" evidence="1">
    <location>
        <begin position="31"/>
        <end position="79"/>
    </location>
</feature>
<feature type="compositionally biased region" description="Low complexity" evidence="1">
    <location>
        <begin position="1528"/>
        <end position="1543"/>
    </location>
</feature>
<feature type="compositionally biased region" description="Polar residues" evidence="1">
    <location>
        <begin position="1588"/>
        <end position="1601"/>
    </location>
</feature>
<dbReference type="Proteomes" id="UP000277204">
    <property type="component" value="Unassembled WGS sequence"/>
</dbReference>
<feature type="region of interest" description="Disordered" evidence="1">
    <location>
        <begin position="1142"/>
        <end position="1167"/>
    </location>
</feature>
<feature type="compositionally biased region" description="Low complexity" evidence="1">
    <location>
        <begin position="2045"/>
        <end position="2057"/>
    </location>
</feature>
<feature type="region of interest" description="Disordered" evidence="1">
    <location>
        <begin position="863"/>
        <end position="899"/>
    </location>
</feature>
<feature type="compositionally biased region" description="Polar residues" evidence="1">
    <location>
        <begin position="369"/>
        <end position="380"/>
    </location>
</feature>
<dbReference type="STRING" id="48269.A0A183M1X7"/>
<feature type="region of interest" description="Disordered" evidence="1">
    <location>
        <begin position="286"/>
        <end position="321"/>
    </location>
</feature>
<accession>A0A183M1X7</accession>
<gene>
    <name evidence="2" type="ORF">SMRZ_LOCUS10052</name>
</gene>
<feature type="compositionally biased region" description="Low complexity" evidence="1">
    <location>
        <begin position="1014"/>
        <end position="1025"/>
    </location>
</feature>
<feature type="compositionally biased region" description="Basic and acidic residues" evidence="1">
    <location>
        <begin position="1604"/>
        <end position="1613"/>
    </location>
</feature>
<feature type="compositionally biased region" description="Low complexity" evidence="1">
    <location>
        <begin position="224"/>
        <end position="237"/>
    </location>
</feature>
<dbReference type="SMART" id="SM00355">
    <property type="entry name" value="ZnF_C2H2"/>
    <property type="match status" value="3"/>
</dbReference>
<feature type="compositionally biased region" description="Polar residues" evidence="1">
    <location>
        <begin position="1614"/>
        <end position="1636"/>
    </location>
</feature>
<reference evidence="2 3" key="1">
    <citation type="submission" date="2018-11" db="EMBL/GenBank/DDBJ databases">
        <authorList>
            <consortium name="Pathogen Informatics"/>
        </authorList>
    </citation>
    <scope>NUCLEOTIDE SEQUENCE [LARGE SCALE GENOMIC DNA]</scope>
    <source>
        <strain evidence="2 3">Zambia</strain>
    </source>
</reference>
<name>A0A183M1X7_9TREM</name>
<dbReference type="EMBL" id="UZAI01005025">
    <property type="protein sequence ID" value="VDO88775.1"/>
    <property type="molecule type" value="Genomic_DNA"/>
</dbReference>
<feature type="compositionally biased region" description="Polar residues" evidence="1">
    <location>
        <begin position="68"/>
        <end position="79"/>
    </location>
</feature>
<feature type="region of interest" description="Disordered" evidence="1">
    <location>
        <begin position="1525"/>
        <end position="1552"/>
    </location>
</feature>
<feature type="compositionally biased region" description="Low complexity" evidence="1">
    <location>
        <begin position="672"/>
        <end position="698"/>
    </location>
</feature>
<feature type="compositionally biased region" description="Low complexity" evidence="1">
    <location>
        <begin position="1147"/>
        <end position="1165"/>
    </location>
</feature>
<feature type="compositionally biased region" description="Low complexity" evidence="1">
    <location>
        <begin position="869"/>
        <end position="886"/>
    </location>
</feature>
<feature type="region of interest" description="Disordered" evidence="1">
    <location>
        <begin position="516"/>
        <end position="590"/>
    </location>
</feature>
<feature type="compositionally biased region" description="Low complexity" evidence="1">
    <location>
        <begin position="286"/>
        <end position="299"/>
    </location>
</feature>
<feature type="compositionally biased region" description="Polar residues" evidence="1">
    <location>
        <begin position="300"/>
        <end position="321"/>
    </location>
</feature>
<feature type="region of interest" description="Disordered" evidence="1">
    <location>
        <begin position="736"/>
        <end position="758"/>
    </location>
</feature>
<feature type="compositionally biased region" description="Low complexity" evidence="1">
    <location>
        <begin position="539"/>
        <end position="556"/>
    </location>
</feature>
<proteinExistence type="predicted"/>
<feature type="region of interest" description="Disordered" evidence="1">
    <location>
        <begin position="1347"/>
        <end position="1406"/>
    </location>
</feature>
<organism evidence="2 3">
    <name type="scientific">Schistosoma margrebowiei</name>
    <dbReference type="NCBI Taxonomy" id="48269"/>
    <lineage>
        <taxon>Eukaryota</taxon>
        <taxon>Metazoa</taxon>
        <taxon>Spiralia</taxon>
        <taxon>Lophotrochozoa</taxon>
        <taxon>Platyhelminthes</taxon>
        <taxon>Trematoda</taxon>
        <taxon>Digenea</taxon>
        <taxon>Strigeidida</taxon>
        <taxon>Schistosomatoidea</taxon>
        <taxon>Schistosomatidae</taxon>
        <taxon>Schistosoma</taxon>
    </lineage>
</organism>
<feature type="region of interest" description="Disordered" evidence="1">
    <location>
        <begin position="1588"/>
        <end position="1636"/>
    </location>
</feature>
<feature type="region of interest" description="Disordered" evidence="1">
    <location>
        <begin position="1255"/>
        <end position="1311"/>
    </location>
</feature>
<feature type="compositionally biased region" description="Low complexity" evidence="1">
    <location>
        <begin position="414"/>
        <end position="428"/>
    </location>
</feature>